<evidence type="ECO:0000256" key="3">
    <source>
        <dbReference type="ARBA" id="ARBA00022461"/>
    </source>
</evidence>
<dbReference type="STRING" id="188477.A0A433SN85"/>
<evidence type="ECO:0000256" key="13">
    <source>
        <dbReference type="SAM" id="Phobius"/>
    </source>
</evidence>
<reference evidence="14 15" key="1">
    <citation type="submission" date="2019-01" db="EMBL/GenBank/DDBJ databases">
        <title>A draft genome assembly of the solar-powered sea slug Elysia chlorotica.</title>
        <authorList>
            <person name="Cai H."/>
            <person name="Li Q."/>
            <person name="Fang X."/>
            <person name="Li J."/>
            <person name="Curtis N.E."/>
            <person name="Altenburger A."/>
            <person name="Shibata T."/>
            <person name="Feng M."/>
            <person name="Maeda T."/>
            <person name="Schwartz J.A."/>
            <person name="Shigenobu S."/>
            <person name="Lundholm N."/>
            <person name="Nishiyama T."/>
            <person name="Yang H."/>
            <person name="Hasebe M."/>
            <person name="Li S."/>
            <person name="Pierce S.K."/>
            <person name="Wang J."/>
        </authorList>
    </citation>
    <scope>NUCLEOTIDE SEQUENCE [LARGE SCALE GENOMIC DNA]</scope>
    <source>
        <strain evidence="14">EC2010</strain>
        <tissue evidence="14">Whole organism of an adult</tissue>
    </source>
</reference>
<keyword evidence="4 11" id="KW-0812">Transmembrane</keyword>
<keyword evidence="9 11" id="KW-0739">Sodium transport</keyword>
<dbReference type="Proteomes" id="UP000271974">
    <property type="component" value="Unassembled WGS sequence"/>
</dbReference>
<keyword evidence="15" id="KW-1185">Reference proteome</keyword>
<gene>
    <name evidence="14" type="ORF">EGW08_021645</name>
</gene>
<dbReference type="GO" id="GO:0005886">
    <property type="term" value="C:plasma membrane"/>
    <property type="evidence" value="ECO:0007669"/>
    <property type="project" value="TreeGrafter"/>
</dbReference>
<dbReference type="GO" id="GO:0015280">
    <property type="term" value="F:ligand-gated sodium channel activity"/>
    <property type="evidence" value="ECO:0007669"/>
    <property type="project" value="TreeGrafter"/>
</dbReference>
<dbReference type="Gene3D" id="2.60.470.10">
    <property type="entry name" value="Acid-sensing ion channels like domains"/>
    <property type="match status" value="1"/>
</dbReference>
<dbReference type="PRINTS" id="PR01078">
    <property type="entry name" value="AMINACHANNEL"/>
</dbReference>
<comment type="caution">
    <text evidence="14">The sequence shown here is derived from an EMBL/GenBank/DDBJ whole genome shotgun (WGS) entry which is preliminary data.</text>
</comment>
<evidence type="ECO:0000256" key="12">
    <source>
        <dbReference type="SAM" id="MobiDB-lite"/>
    </source>
</evidence>
<feature type="compositionally biased region" description="Polar residues" evidence="12">
    <location>
        <begin position="22"/>
        <end position="31"/>
    </location>
</feature>
<keyword evidence="3 11" id="KW-0894">Sodium channel</keyword>
<evidence type="ECO:0000256" key="11">
    <source>
        <dbReference type="RuleBase" id="RU000679"/>
    </source>
</evidence>
<evidence type="ECO:0000313" key="14">
    <source>
        <dbReference type="EMBL" id="RUS70599.1"/>
    </source>
</evidence>
<dbReference type="Pfam" id="PF00858">
    <property type="entry name" value="ASC"/>
    <property type="match status" value="1"/>
</dbReference>
<sequence length="528" mass="60224">GASSDDLTREQSPKKQSEKTAQDSIFSYTSRSSERCRADDEPCPHKLDANGEITEPWLIFGRDSSCHGVKNIENNERPPLARIIWLFITLGMVSGLLYSVIVLIINYNAYLTVTRTEVKVDNNITFPSITFCNLCPYKSRYDGQRNPITVLMAKTTIFSSSFAVNYSTPEMQQILNMSSVEIQDKYSYTVKEMVWFATYEGKWLDLDQDFEEVNTQYGKCFTFNGPKYIAQNGVRTVSYDGRYSGLRVMAQLFQSNYLIMDDMTAGLRMFISHHPETPRLDKDGLELQPGSATKISLSPAKFTFLPPPYHSYGSEPCQETEHMDLKDKMYDAPFYSYTACIDQCQDLWAAHNCSCYSSTLKVEGLPPCSIEQDFFCFKEHKSALINNLMNVTCDCPRPCTFHRYDMTISASQLPSRASSQFILSQLDMQDGDVERLRDNYIEVRVYLESNVVREESHEPQYTFTSILAYLGGQMGFFLGASLVTLTEFMETVIVFVYLFVRKKVMAMGRMEPQSSASKEKKKPGQGKY</sequence>
<organism evidence="14 15">
    <name type="scientific">Elysia chlorotica</name>
    <name type="common">Eastern emerald elysia</name>
    <name type="synonym">Sea slug</name>
    <dbReference type="NCBI Taxonomy" id="188477"/>
    <lineage>
        <taxon>Eukaryota</taxon>
        <taxon>Metazoa</taxon>
        <taxon>Spiralia</taxon>
        <taxon>Lophotrochozoa</taxon>
        <taxon>Mollusca</taxon>
        <taxon>Gastropoda</taxon>
        <taxon>Heterobranchia</taxon>
        <taxon>Euthyneura</taxon>
        <taxon>Panpulmonata</taxon>
        <taxon>Sacoglossa</taxon>
        <taxon>Placobranchoidea</taxon>
        <taxon>Plakobranchidae</taxon>
        <taxon>Elysia</taxon>
    </lineage>
</organism>
<comment type="subcellular location">
    <subcellularLocation>
        <location evidence="1">Membrane</location>
        <topology evidence="1">Multi-pass membrane protein</topology>
    </subcellularLocation>
</comment>
<keyword evidence="8 13" id="KW-0472">Membrane</keyword>
<dbReference type="Gene3D" id="1.10.287.770">
    <property type="entry name" value="YojJ-like"/>
    <property type="match status" value="1"/>
</dbReference>
<keyword evidence="6" id="KW-0915">Sodium</keyword>
<evidence type="ECO:0000256" key="10">
    <source>
        <dbReference type="ARBA" id="ARBA00023303"/>
    </source>
</evidence>
<name>A0A433SN85_ELYCH</name>
<evidence type="ECO:0000256" key="9">
    <source>
        <dbReference type="ARBA" id="ARBA00023201"/>
    </source>
</evidence>
<dbReference type="InterPro" id="IPR001873">
    <property type="entry name" value="ENaC"/>
</dbReference>
<feature type="non-terminal residue" evidence="14">
    <location>
        <position position="1"/>
    </location>
</feature>
<proteinExistence type="inferred from homology"/>
<evidence type="ECO:0000313" key="15">
    <source>
        <dbReference type="Proteomes" id="UP000271974"/>
    </source>
</evidence>
<keyword evidence="10 11" id="KW-0407">Ion channel</keyword>
<evidence type="ECO:0000256" key="5">
    <source>
        <dbReference type="ARBA" id="ARBA00022989"/>
    </source>
</evidence>
<evidence type="ECO:0000256" key="1">
    <source>
        <dbReference type="ARBA" id="ARBA00004141"/>
    </source>
</evidence>
<keyword evidence="2 11" id="KW-0813">Transport</keyword>
<feature type="region of interest" description="Disordered" evidence="12">
    <location>
        <begin position="1"/>
        <end position="40"/>
    </location>
</feature>
<comment type="similarity">
    <text evidence="11">Belongs to the amiloride-sensitive sodium channel (TC 1.A.6) family.</text>
</comment>
<evidence type="ECO:0000256" key="8">
    <source>
        <dbReference type="ARBA" id="ARBA00023136"/>
    </source>
</evidence>
<dbReference type="AlphaFoldDB" id="A0A433SN85"/>
<dbReference type="EMBL" id="RQTK01001373">
    <property type="protein sequence ID" value="RUS70599.1"/>
    <property type="molecule type" value="Genomic_DNA"/>
</dbReference>
<feature type="transmembrane region" description="Helical" evidence="13">
    <location>
        <begin position="474"/>
        <end position="500"/>
    </location>
</feature>
<dbReference type="OrthoDB" id="6158258at2759"/>
<keyword evidence="7 11" id="KW-0406">Ion transport</keyword>
<evidence type="ECO:0000256" key="4">
    <source>
        <dbReference type="ARBA" id="ARBA00022692"/>
    </source>
</evidence>
<accession>A0A433SN85</accession>
<evidence type="ECO:0000256" key="6">
    <source>
        <dbReference type="ARBA" id="ARBA00023053"/>
    </source>
</evidence>
<dbReference type="PANTHER" id="PTHR11690">
    <property type="entry name" value="AMILORIDE-SENSITIVE SODIUM CHANNEL-RELATED"/>
    <property type="match status" value="1"/>
</dbReference>
<keyword evidence="5 13" id="KW-1133">Transmembrane helix</keyword>
<evidence type="ECO:0000256" key="2">
    <source>
        <dbReference type="ARBA" id="ARBA00022448"/>
    </source>
</evidence>
<evidence type="ECO:0000256" key="7">
    <source>
        <dbReference type="ARBA" id="ARBA00023065"/>
    </source>
</evidence>
<feature type="transmembrane region" description="Helical" evidence="13">
    <location>
        <begin position="83"/>
        <end position="105"/>
    </location>
</feature>
<protein>
    <submittedName>
        <fullName evidence="14">Uncharacterized protein</fullName>
    </submittedName>
</protein>
<feature type="compositionally biased region" description="Basic and acidic residues" evidence="12">
    <location>
        <begin position="1"/>
        <end position="21"/>
    </location>
</feature>